<evidence type="ECO:0000313" key="3">
    <source>
        <dbReference type="Proteomes" id="UP001383192"/>
    </source>
</evidence>
<dbReference type="Gene3D" id="1.20.1280.50">
    <property type="match status" value="1"/>
</dbReference>
<dbReference type="Gene3D" id="3.80.10.10">
    <property type="entry name" value="Ribonuclease Inhibitor"/>
    <property type="match status" value="1"/>
</dbReference>
<comment type="caution">
    <text evidence="2">The sequence shown here is derived from an EMBL/GenBank/DDBJ whole genome shotgun (WGS) entry which is preliminary data.</text>
</comment>
<sequence length="543" mass="60836">MNRVPPASNETTTTTHSNTDTKPNSSEALSVKMSLAHNMNETNHLISRFPNELLCKTFEHSIESISLVRSECLEPLDDIPEKPFALTLSHVCRRWRTIAIGFPSLWTLIDFSTPELANEMLKRSGQAPLHIRYIHFEHSFKTHERLSDEYVLARMEALSQALSHRSRLQTIQLDIPSAPMEALAARHTEAAPSLWSLHINSSGCDLPPEFLGGGAPLLTDLFLNGCGLAHSSPLLHNLKSLRLMGGYETSFEEDLCDVLMFMPALEYLDLEDIRFDDDDDDSDDTPIVNLSKLRQLDLERSELSCSKLFKRISFPGTASVAMDIYSKYLPDMTETEELNEFWADIARALSPDDPGQPGQPEAWNTVLPFNYFSAHSSDRPNISVKITWAYENPPFFEELLGAAFNTLRFPEVESMHLGPFPLDGSDNVLTTALMPHIRSMSLRTLILSGTRCAECLPALLLYEEDDLPLPLPELETLGLVYPGFESGVDDLYDSLEVRLGEGKKLKKLVVLESESLEGMSDLRKVVDEVEEVCMDGDSSEVED</sequence>
<dbReference type="InterPro" id="IPR032675">
    <property type="entry name" value="LRR_dom_sf"/>
</dbReference>
<dbReference type="EMBL" id="JAYKXP010000012">
    <property type="protein sequence ID" value="KAK7051660.1"/>
    <property type="molecule type" value="Genomic_DNA"/>
</dbReference>
<gene>
    <name evidence="2" type="ORF">VNI00_004639</name>
</gene>
<dbReference type="AlphaFoldDB" id="A0AAW0DJN2"/>
<accession>A0AAW0DJN2</accession>
<protein>
    <recommendedName>
        <fullName evidence="4">F-box domain-containing protein</fullName>
    </recommendedName>
</protein>
<evidence type="ECO:0008006" key="4">
    <source>
        <dbReference type="Google" id="ProtNLM"/>
    </source>
</evidence>
<proteinExistence type="predicted"/>
<keyword evidence="3" id="KW-1185">Reference proteome</keyword>
<dbReference type="SUPFAM" id="SSF52047">
    <property type="entry name" value="RNI-like"/>
    <property type="match status" value="1"/>
</dbReference>
<dbReference type="Proteomes" id="UP001383192">
    <property type="component" value="Unassembled WGS sequence"/>
</dbReference>
<reference evidence="2 3" key="1">
    <citation type="submission" date="2024-01" db="EMBL/GenBank/DDBJ databases">
        <title>A draft genome for a cacao thread blight-causing isolate of Paramarasmius palmivorus.</title>
        <authorList>
            <person name="Baruah I.K."/>
            <person name="Bukari Y."/>
            <person name="Amoako-Attah I."/>
            <person name="Meinhardt L.W."/>
            <person name="Bailey B.A."/>
            <person name="Cohen S.P."/>
        </authorList>
    </citation>
    <scope>NUCLEOTIDE SEQUENCE [LARGE SCALE GENOMIC DNA]</scope>
    <source>
        <strain evidence="2 3">GH-12</strain>
    </source>
</reference>
<feature type="compositionally biased region" description="Low complexity" evidence="1">
    <location>
        <begin position="11"/>
        <end position="21"/>
    </location>
</feature>
<name>A0AAW0DJN2_9AGAR</name>
<organism evidence="2 3">
    <name type="scientific">Paramarasmius palmivorus</name>
    <dbReference type="NCBI Taxonomy" id="297713"/>
    <lineage>
        <taxon>Eukaryota</taxon>
        <taxon>Fungi</taxon>
        <taxon>Dikarya</taxon>
        <taxon>Basidiomycota</taxon>
        <taxon>Agaricomycotina</taxon>
        <taxon>Agaricomycetes</taxon>
        <taxon>Agaricomycetidae</taxon>
        <taxon>Agaricales</taxon>
        <taxon>Marasmiineae</taxon>
        <taxon>Marasmiaceae</taxon>
        <taxon>Paramarasmius</taxon>
    </lineage>
</organism>
<feature type="region of interest" description="Disordered" evidence="1">
    <location>
        <begin position="1"/>
        <end position="26"/>
    </location>
</feature>
<evidence type="ECO:0000313" key="2">
    <source>
        <dbReference type="EMBL" id="KAK7051660.1"/>
    </source>
</evidence>
<evidence type="ECO:0000256" key="1">
    <source>
        <dbReference type="SAM" id="MobiDB-lite"/>
    </source>
</evidence>